<evidence type="ECO:0000256" key="4">
    <source>
        <dbReference type="ARBA" id="ARBA00048018"/>
    </source>
</evidence>
<dbReference type="Pfam" id="PF02580">
    <property type="entry name" value="Tyr_Deacylase"/>
    <property type="match status" value="1"/>
</dbReference>
<dbReference type="SUPFAM" id="SSF69500">
    <property type="entry name" value="DTD-like"/>
    <property type="match status" value="1"/>
</dbReference>
<dbReference type="Gene3D" id="3.50.80.10">
    <property type="entry name" value="D-tyrosyl-tRNA(Tyr) deacylase"/>
    <property type="match status" value="1"/>
</dbReference>
<dbReference type="Proteomes" id="UP000233556">
    <property type="component" value="Unassembled WGS sequence"/>
</dbReference>
<dbReference type="GO" id="GO:0051500">
    <property type="term" value="F:D-tyrosyl-tRNA(Tyr) deacylase activity"/>
    <property type="evidence" value="ECO:0007669"/>
    <property type="project" value="TreeGrafter"/>
</dbReference>
<sequence length="121" mass="14313">MDIHLTSLLSHPVWVRKILNLRVFEDESGKHWSKSVMDKQYEVLCVSQFTLQCILKGNKPDYHMAMPTEQAECFYNNFLEQLRKAYKPELIKGPYMYGKCKGTHFSVSKVQQRDDYDMIMI</sequence>
<proteinExistence type="inferred from homology"/>
<dbReference type="GO" id="GO:0005737">
    <property type="term" value="C:cytoplasm"/>
    <property type="evidence" value="ECO:0007669"/>
    <property type="project" value="InterPro"/>
</dbReference>
<accession>A0A2I0T3H7</accession>
<reference evidence="6" key="2">
    <citation type="submission" date="2017-12" db="EMBL/GenBank/DDBJ databases">
        <title>Genome sequence of the Bar-tailed Godwit (Limosa lapponica baueri).</title>
        <authorList>
            <person name="Lima N.C.B."/>
            <person name="Parody-Merino A.M."/>
            <person name="Battley P.F."/>
            <person name="Fidler A.E."/>
            <person name="Prosdocimi F."/>
        </authorList>
    </citation>
    <scope>NUCLEOTIDE SEQUENCE [LARGE SCALE GENOMIC DNA]</scope>
</reference>
<dbReference type="OrthoDB" id="275783at2759"/>
<evidence type="ECO:0000256" key="2">
    <source>
        <dbReference type="ARBA" id="ARBA00013056"/>
    </source>
</evidence>
<gene>
    <name evidence="5" type="ORF">llap_21342</name>
</gene>
<dbReference type="InterPro" id="IPR003732">
    <property type="entry name" value="Daa-tRNA_deacyls_DTD"/>
</dbReference>
<comment type="catalytic activity">
    <reaction evidence="3">
        <text>glycyl-tRNA(Ala) + H2O = tRNA(Ala) + glycine + H(+)</text>
        <dbReference type="Rhea" id="RHEA:53744"/>
        <dbReference type="Rhea" id="RHEA-COMP:9657"/>
        <dbReference type="Rhea" id="RHEA-COMP:13640"/>
        <dbReference type="ChEBI" id="CHEBI:15377"/>
        <dbReference type="ChEBI" id="CHEBI:15378"/>
        <dbReference type="ChEBI" id="CHEBI:57305"/>
        <dbReference type="ChEBI" id="CHEBI:78442"/>
        <dbReference type="ChEBI" id="CHEBI:78522"/>
        <dbReference type="EC" id="3.1.1.96"/>
    </reaction>
</comment>
<name>A0A2I0T3H7_LIMLA</name>
<protein>
    <recommendedName>
        <fullName evidence="2">D-aminoacyl-tRNA deacylase</fullName>
        <ecNumber evidence="2">3.1.1.96</ecNumber>
    </recommendedName>
</protein>
<dbReference type="InterPro" id="IPR023509">
    <property type="entry name" value="DTD-like_sf"/>
</dbReference>
<dbReference type="PANTHER" id="PTHR10472:SF5">
    <property type="entry name" value="D-AMINOACYL-TRNA DEACYLASE 1"/>
    <property type="match status" value="1"/>
</dbReference>
<dbReference type="EC" id="3.1.1.96" evidence="2"/>
<dbReference type="EMBL" id="KZ520972">
    <property type="protein sequence ID" value="PKU28354.1"/>
    <property type="molecule type" value="Genomic_DNA"/>
</dbReference>
<organism evidence="5 6">
    <name type="scientific">Limosa lapponica baueri</name>
    <dbReference type="NCBI Taxonomy" id="1758121"/>
    <lineage>
        <taxon>Eukaryota</taxon>
        <taxon>Metazoa</taxon>
        <taxon>Chordata</taxon>
        <taxon>Craniata</taxon>
        <taxon>Vertebrata</taxon>
        <taxon>Euteleostomi</taxon>
        <taxon>Archelosauria</taxon>
        <taxon>Archosauria</taxon>
        <taxon>Dinosauria</taxon>
        <taxon>Saurischia</taxon>
        <taxon>Theropoda</taxon>
        <taxon>Coelurosauria</taxon>
        <taxon>Aves</taxon>
        <taxon>Neognathae</taxon>
        <taxon>Neoaves</taxon>
        <taxon>Charadriiformes</taxon>
        <taxon>Scolopacidae</taxon>
        <taxon>Limosa</taxon>
    </lineage>
</organism>
<evidence type="ECO:0000313" key="5">
    <source>
        <dbReference type="EMBL" id="PKU28354.1"/>
    </source>
</evidence>
<keyword evidence="6" id="KW-1185">Reference proteome</keyword>
<comment type="catalytic activity">
    <reaction evidence="4">
        <text>a D-aminoacyl-tRNA + H2O = a tRNA + a D-alpha-amino acid + H(+)</text>
        <dbReference type="Rhea" id="RHEA:13953"/>
        <dbReference type="Rhea" id="RHEA-COMP:10123"/>
        <dbReference type="Rhea" id="RHEA-COMP:10124"/>
        <dbReference type="ChEBI" id="CHEBI:15377"/>
        <dbReference type="ChEBI" id="CHEBI:15378"/>
        <dbReference type="ChEBI" id="CHEBI:59871"/>
        <dbReference type="ChEBI" id="CHEBI:78442"/>
        <dbReference type="ChEBI" id="CHEBI:79333"/>
        <dbReference type="EC" id="3.1.1.96"/>
    </reaction>
</comment>
<comment type="similarity">
    <text evidence="1">Belongs to the DTD family.</text>
</comment>
<evidence type="ECO:0000313" key="6">
    <source>
        <dbReference type="Proteomes" id="UP000233556"/>
    </source>
</evidence>
<evidence type="ECO:0000256" key="1">
    <source>
        <dbReference type="ARBA" id="ARBA00009673"/>
    </source>
</evidence>
<reference evidence="6" key="1">
    <citation type="submission" date="2017-11" db="EMBL/GenBank/DDBJ databases">
        <authorList>
            <person name="Lima N.C."/>
            <person name="Parody-Merino A.M."/>
            <person name="Battley P.F."/>
            <person name="Fidler A.E."/>
            <person name="Prosdocimi F."/>
        </authorList>
    </citation>
    <scope>NUCLEOTIDE SEQUENCE [LARGE SCALE GENOMIC DNA]</scope>
</reference>
<evidence type="ECO:0000256" key="3">
    <source>
        <dbReference type="ARBA" id="ARBA00047676"/>
    </source>
</evidence>
<dbReference type="PANTHER" id="PTHR10472">
    <property type="entry name" value="D-TYROSYL-TRNA TYR DEACYLASE"/>
    <property type="match status" value="1"/>
</dbReference>
<dbReference type="AlphaFoldDB" id="A0A2I0T3H7"/>